<name>A0A0F8YFX1_9ZZZZ</name>
<feature type="region of interest" description="Disordered" evidence="1">
    <location>
        <begin position="290"/>
        <end position="313"/>
    </location>
</feature>
<feature type="non-terminal residue" evidence="2">
    <location>
        <position position="1"/>
    </location>
</feature>
<protein>
    <recommendedName>
        <fullName evidence="3">Calcineurin-like phosphoesterase domain-containing protein</fullName>
    </recommendedName>
</protein>
<evidence type="ECO:0008006" key="3">
    <source>
        <dbReference type="Google" id="ProtNLM"/>
    </source>
</evidence>
<dbReference type="PANTHER" id="PTHR30337">
    <property type="entry name" value="COMPONENT OF ATP-DEPENDENT DSDNA EXONUCLEASE"/>
    <property type="match status" value="1"/>
</dbReference>
<sequence>QMASLAGADVSKDELTLAVNEQAKRLLVGAQGEVQRIRAAGAIPIGMHHGMVRGAKFSSGGTERGITVEFNSHDLMEVGCAYFALGHVHLAQEWHDGRVAYSGSTERMNFGEPEDKGFRLIEIDGDRFSNTFVSLPARKIVLLESDWTDIDPSKIPGCHERPEEDIQGALVRYRYRILPKDLHLVDEDNIEKILREYGAHDVKIEAVLQHEVRIRSEEIVSATSTWEKVEAWLKATGKDLTDEDRDRLKASLDSIEPPPAAEEVTATTLTHGPRSLSSASGVVQTTSSAARAVRASTSSTCPTSPSTCSHSPKYAARAIRTRSGGRGGSSMSRSCLKRVMVAGWSASMDGTSTRS</sequence>
<dbReference type="EMBL" id="LAZR01053620">
    <property type="protein sequence ID" value="KKK80353.1"/>
    <property type="molecule type" value="Genomic_DNA"/>
</dbReference>
<accession>A0A0F8YFX1</accession>
<comment type="caution">
    <text evidence="2">The sequence shown here is derived from an EMBL/GenBank/DDBJ whole genome shotgun (WGS) entry which is preliminary data.</text>
</comment>
<feature type="compositionally biased region" description="Low complexity" evidence="1">
    <location>
        <begin position="290"/>
        <end position="312"/>
    </location>
</feature>
<dbReference type="AlphaFoldDB" id="A0A0F8YFX1"/>
<evidence type="ECO:0000313" key="2">
    <source>
        <dbReference type="EMBL" id="KKK80353.1"/>
    </source>
</evidence>
<gene>
    <name evidence="2" type="ORF">LCGC14_2824340</name>
</gene>
<dbReference type="InterPro" id="IPR050535">
    <property type="entry name" value="DNA_Repair-Maintenance_Comp"/>
</dbReference>
<dbReference type="SUPFAM" id="SSF56300">
    <property type="entry name" value="Metallo-dependent phosphatases"/>
    <property type="match status" value="1"/>
</dbReference>
<reference evidence="2" key="1">
    <citation type="journal article" date="2015" name="Nature">
        <title>Complex archaea that bridge the gap between prokaryotes and eukaryotes.</title>
        <authorList>
            <person name="Spang A."/>
            <person name="Saw J.H."/>
            <person name="Jorgensen S.L."/>
            <person name="Zaremba-Niedzwiedzka K."/>
            <person name="Martijn J."/>
            <person name="Lind A.E."/>
            <person name="van Eijk R."/>
            <person name="Schleper C."/>
            <person name="Guy L."/>
            <person name="Ettema T.J."/>
        </authorList>
    </citation>
    <scope>NUCLEOTIDE SEQUENCE</scope>
</reference>
<dbReference type="Gene3D" id="3.60.21.10">
    <property type="match status" value="1"/>
</dbReference>
<evidence type="ECO:0000256" key="1">
    <source>
        <dbReference type="SAM" id="MobiDB-lite"/>
    </source>
</evidence>
<dbReference type="InterPro" id="IPR029052">
    <property type="entry name" value="Metallo-depent_PP-like"/>
</dbReference>
<organism evidence="2">
    <name type="scientific">marine sediment metagenome</name>
    <dbReference type="NCBI Taxonomy" id="412755"/>
    <lineage>
        <taxon>unclassified sequences</taxon>
        <taxon>metagenomes</taxon>
        <taxon>ecological metagenomes</taxon>
    </lineage>
</organism>
<proteinExistence type="predicted"/>